<evidence type="ECO:0000313" key="3">
    <source>
        <dbReference type="Proteomes" id="UP000183114"/>
    </source>
</evidence>
<dbReference type="SMART" id="SM00530">
    <property type="entry name" value="HTH_XRE"/>
    <property type="match status" value="1"/>
</dbReference>
<feature type="domain" description="HTH cro/C1-type" evidence="1">
    <location>
        <begin position="11"/>
        <end position="63"/>
    </location>
</feature>
<sequence length="93" mass="10317">MELKEAFGATLRQARLRKGLTQEHFSLVSSRTNVSLLERGGTSPTLVKLEELCSVLGVHPVSLVTACYMRKENITDLKAFLAQVRKDLEAIDS</sequence>
<dbReference type="AlphaFoldDB" id="A0A1H5CNY7"/>
<reference evidence="2 3" key="1">
    <citation type="submission" date="2016-10" db="EMBL/GenBank/DDBJ databases">
        <authorList>
            <person name="de Groot N.N."/>
        </authorList>
    </citation>
    <scope>NUCLEOTIDE SEQUENCE [LARGE SCALE GENOMIC DNA]</scope>
    <source>
        <strain evidence="2 3">BS3655</strain>
    </source>
</reference>
<dbReference type="Proteomes" id="UP000183114">
    <property type="component" value="Unassembled WGS sequence"/>
</dbReference>
<dbReference type="InterPro" id="IPR001387">
    <property type="entry name" value="Cro/C1-type_HTH"/>
</dbReference>
<dbReference type="GO" id="GO:0003677">
    <property type="term" value="F:DNA binding"/>
    <property type="evidence" value="ECO:0007669"/>
    <property type="project" value="InterPro"/>
</dbReference>
<gene>
    <name evidence="2" type="ORF">SAMN04490185_3949</name>
</gene>
<dbReference type="CDD" id="cd00093">
    <property type="entry name" value="HTH_XRE"/>
    <property type="match status" value="1"/>
</dbReference>
<name>A0A1H5CNY7_9PSED</name>
<evidence type="ECO:0000313" key="2">
    <source>
        <dbReference type="EMBL" id="SED68090.1"/>
    </source>
</evidence>
<dbReference type="Gene3D" id="1.10.260.40">
    <property type="entry name" value="lambda repressor-like DNA-binding domains"/>
    <property type="match status" value="1"/>
</dbReference>
<dbReference type="InterPro" id="IPR010982">
    <property type="entry name" value="Lambda_DNA-bd_dom_sf"/>
</dbReference>
<proteinExistence type="predicted"/>
<dbReference type="SUPFAM" id="SSF47413">
    <property type="entry name" value="lambda repressor-like DNA-binding domains"/>
    <property type="match status" value="1"/>
</dbReference>
<organism evidence="2 3">
    <name type="scientific">Pseudomonas frederiksbergensis</name>
    <dbReference type="NCBI Taxonomy" id="104087"/>
    <lineage>
        <taxon>Bacteria</taxon>
        <taxon>Pseudomonadati</taxon>
        <taxon>Pseudomonadota</taxon>
        <taxon>Gammaproteobacteria</taxon>
        <taxon>Pseudomonadales</taxon>
        <taxon>Pseudomonadaceae</taxon>
        <taxon>Pseudomonas</taxon>
    </lineage>
</organism>
<dbReference type="Pfam" id="PF13560">
    <property type="entry name" value="HTH_31"/>
    <property type="match status" value="1"/>
</dbReference>
<dbReference type="PROSITE" id="PS50943">
    <property type="entry name" value="HTH_CROC1"/>
    <property type="match status" value="1"/>
</dbReference>
<protein>
    <submittedName>
        <fullName evidence="2">Helix-turn-helix domain-containing protein</fullName>
    </submittedName>
</protein>
<accession>A0A1H5CNY7</accession>
<dbReference type="EMBL" id="FNTF01000002">
    <property type="protein sequence ID" value="SED68090.1"/>
    <property type="molecule type" value="Genomic_DNA"/>
</dbReference>
<dbReference type="RefSeq" id="WP_074876666.1">
    <property type="nucleotide sequence ID" value="NZ_FNTF01000002.1"/>
</dbReference>
<evidence type="ECO:0000259" key="1">
    <source>
        <dbReference type="PROSITE" id="PS50943"/>
    </source>
</evidence>